<proteinExistence type="predicted"/>
<protein>
    <submittedName>
        <fullName evidence="1">Uncharacterized protein</fullName>
    </submittedName>
</protein>
<organism evidence="1 2">
    <name type="scientific">Aspergillus tanneri</name>
    <dbReference type="NCBI Taxonomy" id="1220188"/>
    <lineage>
        <taxon>Eukaryota</taxon>
        <taxon>Fungi</taxon>
        <taxon>Dikarya</taxon>
        <taxon>Ascomycota</taxon>
        <taxon>Pezizomycotina</taxon>
        <taxon>Eurotiomycetes</taxon>
        <taxon>Eurotiomycetidae</taxon>
        <taxon>Eurotiales</taxon>
        <taxon>Aspergillaceae</taxon>
        <taxon>Aspergillus</taxon>
        <taxon>Aspergillus subgen. Circumdati</taxon>
    </lineage>
</organism>
<accession>A0A5M9MQP6</accession>
<evidence type="ECO:0000313" key="2">
    <source>
        <dbReference type="Proteomes" id="UP000324241"/>
    </source>
</evidence>
<reference evidence="1 2" key="1">
    <citation type="submission" date="2019-08" db="EMBL/GenBank/DDBJ databases">
        <title>The genome sequence of a newly discovered highly antifungal drug resistant Aspergillus species, Aspergillus tanneri NIH 1004.</title>
        <authorList>
            <person name="Mounaud S."/>
            <person name="Singh I."/>
            <person name="Joardar V."/>
            <person name="Pakala S."/>
            <person name="Pakala S."/>
            <person name="Venepally P."/>
            <person name="Chung J.K."/>
            <person name="Losada L."/>
            <person name="Nierman W.C."/>
        </authorList>
    </citation>
    <scope>NUCLEOTIDE SEQUENCE [LARGE SCALE GENOMIC DNA]</scope>
    <source>
        <strain evidence="1 2">NIH1004</strain>
    </source>
</reference>
<dbReference type="GeneID" id="54324814"/>
<evidence type="ECO:0000313" key="1">
    <source>
        <dbReference type="EMBL" id="KAA8649441.1"/>
    </source>
</evidence>
<dbReference type="OrthoDB" id="4368749at2759"/>
<dbReference type="Proteomes" id="UP000324241">
    <property type="component" value="Unassembled WGS sequence"/>
</dbReference>
<dbReference type="Gene3D" id="2.80.10.50">
    <property type="match status" value="1"/>
</dbReference>
<name>A0A5M9MQP6_9EURO</name>
<dbReference type="RefSeq" id="XP_033428802.1">
    <property type="nucleotide sequence ID" value="XM_033566807.1"/>
</dbReference>
<comment type="caution">
    <text evidence="1">The sequence shown here is derived from an EMBL/GenBank/DDBJ whole genome shotgun (WGS) entry which is preliminary data.</text>
</comment>
<dbReference type="AlphaFoldDB" id="A0A5M9MQP6"/>
<sequence length="122" mass="13902">MSDIYIPPRNISFRLLGLGSQCVLFSRTSRDPGFGYHTKNDVLRIVGGISYQDRGNSQGTTDFKVKTPERTFTRRAARQEHDNLDQVYYDQWFKPDSVHPDGCFRLRNYDNGTVLVSGTAPP</sequence>
<gene>
    <name evidence="1" type="ORF">ATNIH1004_002112</name>
</gene>
<dbReference type="EMBL" id="QUQM01000001">
    <property type="protein sequence ID" value="KAA8649441.1"/>
    <property type="molecule type" value="Genomic_DNA"/>
</dbReference>